<evidence type="ECO:0000256" key="3">
    <source>
        <dbReference type="ARBA" id="ARBA00022989"/>
    </source>
</evidence>
<keyword evidence="9" id="KW-1185">Reference proteome</keyword>
<dbReference type="GO" id="GO:0016020">
    <property type="term" value="C:membrane"/>
    <property type="evidence" value="ECO:0007669"/>
    <property type="project" value="UniProtKB-SubCell"/>
</dbReference>
<evidence type="ECO:0000259" key="7">
    <source>
        <dbReference type="PROSITE" id="PS51469"/>
    </source>
</evidence>
<evidence type="ECO:0000256" key="4">
    <source>
        <dbReference type="ARBA" id="ARBA00023136"/>
    </source>
</evidence>
<feature type="compositionally biased region" description="Low complexity" evidence="6">
    <location>
        <begin position="498"/>
        <end position="509"/>
    </location>
</feature>
<dbReference type="EMBL" id="JAPWTK010000052">
    <property type="protein sequence ID" value="KAJ8953926.1"/>
    <property type="molecule type" value="Genomic_DNA"/>
</dbReference>
<dbReference type="Proteomes" id="UP001162162">
    <property type="component" value="Unassembled WGS sequence"/>
</dbReference>
<dbReference type="PANTHER" id="PTHR12911:SF8">
    <property type="entry name" value="KLAROID PROTEIN-RELATED"/>
    <property type="match status" value="1"/>
</dbReference>
<gene>
    <name evidence="8" type="ORF">NQ318_019166</name>
</gene>
<sequence>MKSDVKQIDSGFENLAFDVFERIEQEVQDQPKNVSAFNNSICPTKTLEERTLERQHIEDVKEEVKKLYDLVALLKDQQKIMSLLDQETKSLDDDLSKRFDTKDLLKILDHVNNNDALSKNVQHADEENDGKQRATHEELNQIKLDLRAVVQTLNKTREILAMERRKEINLEREMKDQRSEINFLKVTIQKLFENNISTDAKTKNSTRTTNAILGAPVHTPKDLPTKTKNSEAKNVKENKHVNGATLRKNTALDQNAYKPRSNELDDIETLLHELRKPMKFEKESRVFELGEDLEKNKQEEIRRQLDLLQRIVSNLRQNQNSKSLTSRDSAFLRRLLKVVKNEEEPQSRVEDDVELELRKLQNAIDNLRPRDGREFERGRGEIKFGHILNKLLEKETKEGEIGISGGNKPSRLSPTEIAALRRRLDDISFGNTKSTRDNEFPAGNGPRYEGTLSGKYTCKMEAEAQSNLPINSADLFGRGPTSQLFSGGSRIFIPLSPAQQQPQALTQSSGYYSTNNAYQPQRFDTNQNLRQLPLFETDNARKQFGSPQANQNPNIDLNRYYPNQGSPQSPQKYSENPSSNFLPIADQNYPNNEQKLIAPQAPIDQYNVAPNIIPNVYQNPYEFHHRTFGLNPALAPSSSSKPLQVPEAPGGQIYAPKETRDQFFLAPQQRVFDQPTSDAVYPQASAAGSGSGQSAPHPRQNTEEFNSGYPNIEELSLQVENLQNVVDNLSKPGYTQTPRDKETVANLKGQIRELKEIMRVALQNSQNFNPTQPNNIQNVPIFVENNPHQHEPQKDLQKTPRRRKSVEDDLTRPKDDSELYDEVVAKVRDMIFDNETSAQERSSSYDDVQRKITDLKLQLERHLGSPGPKQERHFGPVYPPPPPPRPPYNPYGTSFHTIFPKVDKQHSLEMKKDDLFTSVVLKILDKILAATPAVLERLFGYGLTQLTNFGDSYSYGSNYDSTYGYNTDYSGYNVGGYNTHNYDSHIKNRFDDLFGSNKKVFNKDESEINMKKILDEMKEIKGEIEETNIWSKIYLKQEHVIDQKIEKALDLYDADKVGLFDYASVYAFGAIISTPDTVPYPANKSISFFSLFNVDIMSNPEMLLQPNNLPGNCFAFYGNTGRIRIKLGSKIIIKAVTLDHIKFKEDISSAPREFEVYGLQDPTEINGVFLGKFVYDLEGRPYQTFRIDENYTRFPFEHVELSILSNHGRQDFTCVYRFRVHSIYLE</sequence>
<feature type="compositionally biased region" description="Low complexity" evidence="6">
    <location>
        <begin position="683"/>
        <end position="695"/>
    </location>
</feature>
<feature type="region of interest" description="Disordered" evidence="6">
    <location>
        <begin position="429"/>
        <end position="448"/>
    </location>
</feature>
<feature type="region of interest" description="Disordered" evidence="6">
    <location>
        <begin position="498"/>
        <end position="524"/>
    </location>
</feature>
<feature type="region of interest" description="Disordered" evidence="6">
    <location>
        <begin position="786"/>
        <end position="817"/>
    </location>
</feature>
<feature type="region of interest" description="Disordered" evidence="6">
    <location>
        <begin position="674"/>
        <end position="707"/>
    </location>
</feature>
<proteinExistence type="predicted"/>
<evidence type="ECO:0000256" key="6">
    <source>
        <dbReference type="SAM" id="MobiDB-lite"/>
    </source>
</evidence>
<dbReference type="GO" id="GO:0005635">
    <property type="term" value="C:nuclear envelope"/>
    <property type="evidence" value="ECO:0007669"/>
    <property type="project" value="TreeGrafter"/>
</dbReference>
<feature type="domain" description="SUN" evidence="7">
    <location>
        <begin position="1068"/>
        <end position="1225"/>
    </location>
</feature>
<keyword evidence="4" id="KW-0472">Membrane</keyword>
<dbReference type="PANTHER" id="PTHR12911">
    <property type="entry name" value="SAD1/UNC-84-LIKE PROTEIN-RELATED"/>
    <property type="match status" value="1"/>
</dbReference>
<feature type="compositionally biased region" description="Basic and acidic residues" evidence="6">
    <location>
        <begin position="787"/>
        <end position="798"/>
    </location>
</feature>
<dbReference type="InterPro" id="IPR012919">
    <property type="entry name" value="SUN_dom"/>
</dbReference>
<feature type="compositionally biased region" description="Basic and acidic residues" evidence="6">
    <location>
        <begin position="805"/>
        <end position="817"/>
    </location>
</feature>
<evidence type="ECO:0000256" key="2">
    <source>
        <dbReference type="ARBA" id="ARBA00022692"/>
    </source>
</evidence>
<dbReference type="Gene3D" id="2.60.120.260">
    <property type="entry name" value="Galactose-binding domain-like"/>
    <property type="match status" value="1"/>
</dbReference>
<keyword evidence="3" id="KW-1133">Transmembrane helix</keyword>
<protein>
    <recommendedName>
        <fullName evidence="7">SUN domain-containing protein</fullName>
    </recommendedName>
</protein>
<dbReference type="PROSITE" id="PS51469">
    <property type="entry name" value="SUN"/>
    <property type="match status" value="1"/>
</dbReference>
<accession>A0AAV8YSW9</accession>
<reference evidence="8" key="1">
    <citation type="journal article" date="2023" name="Insect Mol. Biol.">
        <title>Genome sequencing provides insights into the evolution of gene families encoding plant cell wall-degrading enzymes in longhorned beetles.</title>
        <authorList>
            <person name="Shin N.R."/>
            <person name="Okamura Y."/>
            <person name="Kirsch R."/>
            <person name="Pauchet Y."/>
        </authorList>
    </citation>
    <scope>NUCLEOTIDE SEQUENCE</scope>
    <source>
        <strain evidence="8">AMC_N1</strain>
    </source>
</reference>
<comment type="subcellular location">
    <subcellularLocation>
        <location evidence="1">Membrane</location>
    </subcellularLocation>
</comment>
<keyword evidence="2" id="KW-0812">Transmembrane</keyword>
<name>A0AAV8YSW9_9CUCU</name>
<dbReference type="AlphaFoldDB" id="A0AAV8YSW9"/>
<keyword evidence="5" id="KW-0175">Coiled coil</keyword>
<evidence type="ECO:0000256" key="1">
    <source>
        <dbReference type="ARBA" id="ARBA00004370"/>
    </source>
</evidence>
<dbReference type="GO" id="GO:0043495">
    <property type="term" value="F:protein-membrane adaptor activity"/>
    <property type="evidence" value="ECO:0007669"/>
    <property type="project" value="TreeGrafter"/>
</dbReference>
<feature type="compositionally biased region" description="Polar residues" evidence="6">
    <location>
        <begin position="510"/>
        <end position="524"/>
    </location>
</feature>
<comment type="caution">
    <text evidence="8">The sequence shown here is derived from an EMBL/GenBank/DDBJ whole genome shotgun (WGS) entry which is preliminary data.</text>
</comment>
<evidence type="ECO:0000313" key="8">
    <source>
        <dbReference type="EMBL" id="KAJ8953926.1"/>
    </source>
</evidence>
<feature type="coiled-coil region" evidence="5">
    <location>
        <begin position="160"/>
        <end position="194"/>
    </location>
</feature>
<dbReference type="InterPro" id="IPR045119">
    <property type="entry name" value="SUN1-5"/>
</dbReference>
<organism evidence="8 9">
    <name type="scientific">Aromia moschata</name>
    <dbReference type="NCBI Taxonomy" id="1265417"/>
    <lineage>
        <taxon>Eukaryota</taxon>
        <taxon>Metazoa</taxon>
        <taxon>Ecdysozoa</taxon>
        <taxon>Arthropoda</taxon>
        <taxon>Hexapoda</taxon>
        <taxon>Insecta</taxon>
        <taxon>Pterygota</taxon>
        <taxon>Neoptera</taxon>
        <taxon>Endopterygota</taxon>
        <taxon>Coleoptera</taxon>
        <taxon>Polyphaga</taxon>
        <taxon>Cucujiformia</taxon>
        <taxon>Chrysomeloidea</taxon>
        <taxon>Cerambycidae</taxon>
        <taxon>Cerambycinae</taxon>
        <taxon>Callichromatini</taxon>
        <taxon>Aromia</taxon>
    </lineage>
</organism>
<dbReference type="Pfam" id="PF07738">
    <property type="entry name" value="Sad1_UNC"/>
    <property type="match status" value="1"/>
</dbReference>
<feature type="region of interest" description="Disordered" evidence="6">
    <location>
        <begin position="543"/>
        <end position="579"/>
    </location>
</feature>
<evidence type="ECO:0000313" key="9">
    <source>
        <dbReference type="Proteomes" id="UP001162162"/>
    </source>
</evidence>
<evidence type="ECO:0000256" key="5">
    <source>
        <dbReference type="SAM" id="Coils"/>
    </source>
</evidence>
<feature type="compositionally biased region" description="Polar residues" evidence="6">
    <location>
        <begin position="545"/>
        <end position="579"/>
    </location>
</feature>